<dbReference type="AlphaFoldDB" id="A0A1I2JCN8"/>
<dbReference type="SUPFAM" id="SSF52374">
    <property type="entry name" value="Nucleotidylyl transferase"/>
    <property type="match status" value="1"/>
</dbReference>
<protein>
    <recommendedName>
        <fullName evidence="10">Tyrosine--tRNA ligase</fullName>
        <ecNumber evidence="10">6.1.1.1</ecNumber>
    </recommendedName>
    <alternativeName>
        <fullName evidence="10">Tyrosyl-tRNA synthetase</fullName>
        <shortName evidence="10">TyrRS</shortName>
    </alternativeName>
</protein>
<feature type="binding site" evidence="10">
    <location>
        <position position="240"/>
    </location>
    <ligand>
        <name>ATP</name>
        <dbReference type="ChEBI" id="CHEBI:30616"/>
    </ligand>
</feature>
<feature type="short sequence motif" description="'HIGH' region" evidence="10">
    <location>
        <begin position="53"/>
        <end position="62"/>
    </location>
</feature>
<keyword evidence="5 10" id="KW-0067">ATP-binding</keyword>
<dbReference type="InterPro" id="IPR002307">
    <property type="entry name" value="Tyr-tRNA-ligase"/>
</dbReference>
<evidence type="ECO:0000256" key="8">
    <source>
        <dbReference type="ARBA" id="ARBA00023146"/>
    </source>
</evidence>
<comment type="function">
    <text evidence="10">Catalyzes the attachment of tyrosine to tRNA(Tyr) in a two-step reaction: tyrosine is first activated by ATP to form Tyr-AMP and then transferred to the acceptor end of tRNA(Tyr).</text>
</comment>
<dbReference type="Gene3D" id="1.10.240.10">
    <property type="entry name" value="Tyrosyl-Transfer RNA Synthetase"/>
    <property type="match status" value="1"/>
</dbReference>
<comment type="similarity">
    <text evidence="10">Belongs to the class-I aminoacyl-tRNA synthetase family. TyrS type 2 subfamily.</text>
</comment>
<evidence type="ECO:0000256" key="2">
    <source>
        <dbReference type="ARBA" id="ARBA00022490"/>
    </source>
</evidence>
<dbReference type="Pfam" id="PF00579">
    <property type="entry name" value="tRNA-synt_1b"/>
    <property type="match status" value="1"/>
</dbReference>
<evidence type="ECO:0000256" key="1">
    <source>
        <dbReference type="ARBA" id="ARBA00011738"/>
    </source>
</evidence>
<dbReference type="GO" id="GO:0004831">
    <property type="term" value="F:tyrosine-tRNA ligase activity"/>
    <property type="evidence" value="ECO:0007669"/>
    <property type="project" value="UniProtKB-UniRule"/>
</dbReference>
<dbReference type="EMBL" id="FOOC01000006">
    <property type="protein sequence ID" value="SFF51603.1"/>
    <property type="molecule type" value="Genomic_DNA"/>
</dbReference>
<comment type="subunit">
    <text evidence="1 10">Homodimer.</text>
</comment>
<organism evidence="12 13">
    <name type="scientific">Fontimonas thermophila</name>
    <dbReference type="NCBI Taxonomy" id="1076937"/>
    <lineage>
        <taxon>Bacteria</taxon>
        <taxon>Pseudomonadati</taxon>
        <taxon>Pseudomonadota</taxon>
        <taxon>Gammaproteobacteria</taxon>
        <taxon>Nevskiales</taxon>
        <taxon>Nevskiaceae</taxon>
        <taxon>Fontimonas</taxon>
    </lineage>
</organism>
<proteinExistence type="inferred from homology"/>
<dbReference type="FunFam" id="1.10.240.10:FF:000006">
    <property type="entry name" value="Tyrosine--tRNA ligase"/>
    <property type="match status" value="1"/>
</dbReference>
<dbReference type="InterPro" id="IPR002305">
    <property type="entry name" value="aa-tRNA-synth_Ic"/>
</dbReference>
<keyword evidence="3 10" id="KW-0436">Ligase</keyword>
<dbReference type="PANTHER" id="PTHR11766:SF1">
    <property type="entry name" value="TYROSINE--TRNA LIGASE"/>
    <property type="match status" value="1"/>
</dbReference>
<dbReference type="GO" id="GO:0006437">
    <property type="term" value="P:tyrosyl-tRNA aminoacylation"/>
    <property type="evidence" value="ECO:0007669"/>
    <property type="project" value="UniProtKB-UniRule"/>
</dbReference>
<dbReference type="Proteomes" id="UP000199771">
    <property type="component" value="Unassembled WGS sequence"/>
</dbReference>
<evidence type="ECO:0000256" key="7">
    <source>
        <dbReference type="ARBA" id="ARBA00022917"/>
    </source>
</evidence>
<dbReference type="OrthoDB" id="9804243at2"/>
<dbReference type="Gene3D" id="3.10.290.10">
    <property type="entry name" value="RNA-binding S4 domain"/>
    <property type="match status" value="1"/>
</dbReference>
<evidence type="ECO:0000256" key="11">
    <source>
        <dbReference type="PROSITE-ProRule" id="PRU00182"/>
    </source>
</evidence>
<dbReference type="STRING" id="1076937.SAMN04488120_106125"/>
<dbReference type="InterPro" id="IPR024088">
    <property type="entry name" value="Tyr-tRNA-ligase_bac-type"/>
</dbReference>
<evidence type="ECO:0000256" key="5">
    <source>
        <dbReference type="ARBA" id="ARBA00022840"/>
    </source>
</evidence>
<dbReference type="EC" id="6.1.1.1" evidence="10"/>
<dbReference type="PANTHER" id="PTHR11766">
    <property type="entry name" value="TYROSYL-TRNA SYNTHETASE"/>
    <property type="match status" value="1"/>
</dbReference>
<keyword evidence="2 10" id="KW-0963">Cytoplasm</keyword>
<feature type="short sequence motif" description="'KMSKS' region" evidence="10">
    <location>
        <begin position="237"/>
        <end position="241"/>
    </location>
</feature>
<dbReference type="InterPro" id="IPR001412">
    <property type="entry name" value="aa-tRNA-synth_I_CS"/>
</dbReference>
<evidence type="ECO:0000256" key="3">
    <source>
        <dbReference type="ARBA" id="ARBA00022598"/>
    </source>
</evidence>
<keyword evidence="7 10" id="KW-0648">Protein biosynthesis</keyword>
<keyword evidence="6 11" id="KW-0694">RNA-binding</keyword>
<dbReference type="InterPro" id="IPR036986">
    <property type="entry name" value="S4_RNA-bd_sf"/>
</dbReference>
<evidence type="ECO:0000256" key="4">
    <source>
        <dbReference type="ARBA" id="ARBA00022741"/>
    </source>
</evidence>
<evidence type="ECO:0000256" key="9">
    <source>
        <dbReference type="ARBA" id="ARBA00048248"/>
    </source>
</evidence>
<gene>
    <name evidence="10" type="primary">tyrS</name>
    <name evidence="12" type="ORF">SAMN04488120_106125</name>
</gene>
<comment type="catalytic activity">
    <reaction evidence="9 10">
        <text>tRNA(Tyr) + L-tyrosine + ATP = L-tyrosyl-tRNA(Tyr) + AMP + diphosphate + H(+)</text>
        <dbReference type="Rhea" id="RHEA:10220"/>
        <dbReference type="Rhea" id="RHEA-COMP:9706"/>
        <dbReference type="Rhea" id="RHEA-COMP:9707"/>
        <dbReference type="ChEBI" id="CHEBI:15378"/>
        <dbReference type="ChEBI" id="CHEBI:30616"/>
        <dbReference type="ChEBI" id="CHEBI:33019"/>
        <dbReference type="ChEBI" id="CHEBI:58315"/>
        <dbReference type="ChEBI" id="CHEBI:78442"/>
        <dbReference type="ChEBI" id="CHEBI:78536"/>
        <dbReference type="ChEBI" id="CHEBI:456215"/>
        <dbReference type="EC" id="6.1.1.1"/>
    </reaction>
</comment>
<keyword evidence="8 10" id="KW-0030">Aminoacyl-tRNA synthetase</keyword>
<dbReference type="InterPro" id="IPR014729">
    <property type="entry name" value="Rossmann-like_a/b/a_fold"/>
</dbReference>
<accession>A0A1I2JCN8</accession>
<dbReference type="PROSITE" id="PS50889">
    <property type="entry name" value="S4"/>
    <property type="match status" value="1"/>
</dbReference>
<sequence>MTPPVTPPDSISTELAELERGTDEILPREEFRARIQEAHEKGIRLRVKAGFDPTAKDLHLGHTLLLNKLRAFQEAGHEAIFLIGDFTGMIGDPTGKNETRKPLTREQVEENARTYQEQVFKILDPRRTTIEFNSRWLDALGAEGLIRLAAQHTVARMLERDDFAKRYAAGQPIAVHEFLYPLLQGYDSVALKADVELGGTDQKFNLLVGRHLQQAYGQRPQCIVTVPILEGLDGVQKMSKSLGNYIAVNDPPNDMFGKIMSISDTLMWRYFELLSFRPLAEIAQLRDRVAHGANPRDVKFELAREIVARFHGQASAEAAQRNFIAQFSQGAVPDDIPEVRIACPAGGLPIARVLKEAGLVASYTEGGRMVDQRAVRVDRQRIEDRNYVLAAGATYLLQVGSRRYARATLVAKSEAV</sequence>
<dbReference type="GO" id="GO:0005524">
    <property type="term" value="F:ATP binding"/>
    <property type="evidence" value="ECO:0007669"/>
    <property type="project" value="UniProtKB-UniRule"/>
</dbReference>
<reference evidence="12 13" key="1">
    <citation type="submission" date="2016-10" db="EMBL/GenBank/DDBJ databases">
        <authorList>
            <person name="de Groot N.N."/>
        </authorList>
    </citation>
    <scope>NUCLEOTIDE SEQUENCE [LARGE SCALE GENOMIC DNA]</scope>
    <source>
        <strain evidence="12 13">DSM 23609</strain>
    </source>
</reference>
<dbReference type="HAMAP" id="MF_02007">
    <property type="entry name" value="Tyr_tRNA_synth_type2"/>
    <property type="match status" value="1"/>
</dbReference>
<dbReference type="InterPro" id="IPR024108">
    <property type="entry name" value="Tyr-tRNA-ligase_bac_2"/>
</dbReference>
<dbReference type="NCBIfam" id="TIGR00234">
    <property type="entry name" value="tyrS"/>
    <property type="match status" value="1"/>
</dbReference>
<dbReference type="GO" id="GO:0003723">
    <property type="term" value="F:RNA binding"/>
    <property type="evidence" value="ECO:0007669"/>
    <property type="project" value="UniProtKB-KW"/>
</dbReference>
<dbReference type="PROSITE" id="PS00178">
    <property type="entry name" value="AA_TRNA_LIGASE_I"/>
    <property type="match status" value="1"/>
</dbReference>
<dbReference type="GO" id="GO:0005829">
    <property type="term" value="C:cytosol"/>
    <property type="evidence" value="ECO:0007669"/>
    <property type="project" value="TreeGrafter"/>
</dbReference>
<evidence type="ECO:0000313" key="13">
    <source>
        <dbReference type="Proteomes" id="UP000199771"/>
    </source>
</evidence>
<evidence type="ECO:0000313" key="12">
    <source>
        <dbReference type="EMBL" id="SFF51603.1"/>
    </source>
</evidence>
<name>A0A1I2JCN8_9GAMM</name>
<comment type="subcellular location">
    <subcellularLocation>
        <location evidence="10">Cytoplasm</location>
    </subcellularLocation>
</comment>
<dbReference type="FunFam" id="3.40.50.620:FF:000061">
    <property type="entry name" value="Tyrosine--tRNA ligase"/>
    <property type="match status" value="1"/>
</dbReference>
<dbReference type="Gene3D" id="3.40.50.620">
    <property type="entry name" value="HUPs"/>
    <property type="match status" value="1"/>
</dbReference>
<keyword evidence="13" id="KW-1185">Reference proteome</keyword>
<dbReference type="PRINTS" id="PR01040">
    <property type="entry name" value="TRNASYNTHTYR"/>
</dbReference>
<dbReference type="CDD" id="cd00805">
    <property type="entry name" value="TyrRS_core"/>
    <property type="match status" value="1"/>
</dbReference>
<evidence type="ECO:0000256" key="6">
    <source>
        <dbReference type="ARBA" id="ARBA00022884"/>
    </source>
</evidence>
<evidence type="ECO:0000256" key="10">
    <source>
        <dbReference type="HAMAP-Rule" id="MF_02007"/>
    </source>
</evidence>
<dbReference type="RefSeq" id="WP_091533550.1">
    <property type="nucleotide sequence ID" value="NZ_FOOC01000006.1"/>
</dbReference>
<dbReference type="SUPFAM" id="SSF55174">
    <property type="entry name" value="Alpha-L RNA-binding motif"/>
    <property type="match status" value="1"/>
</dbReference>
<keyword evidence="4 10" id="KW-0547">Nucleotide-binding</keyword>